<sequence length="310" mass="36001">SKQCLVQLLKFPLPIEYLLSYTILKQITERYNQINDHIQELLNTDQLEELTDYITKQDDATWDYLKKVVEETIWMRKSNAILPSTDSKSNSFADLLTARNYEHVLQMLQNKNSQSKNHINLTLAVEKLLETKQEILAHQTDSLAEKLHTTLQHQNIMTAHIFTEETETAPYLEDANPCQEKLEFGRKRKGSLNSEDLKPDRANYDLSGLQRIADTFAEGDKSLEEVCKDYGLSKDDTSVIKYIFARDCFYQNQTASGEYFLNLLRKEKNKSKEAQSLLSSLEREKKFLSSHEVDLNKCLTLRPQKKKPKK</sequence>
<dbReference type="EMBL" id="DVFU01000118">
    <property type="protein sequence ID" value="HIQ65309.1"/>
    <property type="molecule type" value="Genomic_DNA"/>
</dbReference>
<comment type="caution">
    <text evidence="1">The sequence shown here is derived from an EMBL/GenBank/DDBJ whole genome shotgun (WGS) entry which is preliminary data.</text>
</comment>
<organism evidence="1 2">
    <name type="scientific">Candidatus Faecenecus gallistercoris</name>
    <dbReference type="NCBI Taxonomy" id="2840793"/>
    <lineage>
        <taxon>Bacteria</taxon>
        <taxon>Bacillati</taxon>
        <taxon>Bacillota</taxon>
        <taxon>Bacillota incertae sedis</taxon>
        <taxon>Candidatus Faecenecus</taxon>
    </lineage>
</organism>
<proteinExistence type="predicted"/>
<accession>A0A9D0Z080</accession>
<reference evidence="1" key="2">
    <citation type="journal article" date="2021" name="PeerJ">
        <title>Extensive microbial diversity within the chicken gut microbiome revealed by metagenomics and culture.</title>
        <authorList>
            <person name="Gilroy R."/>
            <person name="Ravi A."/>
            <person name="Getino M."/>
            <person name="Pursley I."/>
            <person name="Horton D.L."/>
            <person name="Alikhan N.F."/>
            <person name="Baker D."/>
            <person name="Gharbi K."/>
            <person name="Hall N."/>
            <person name="Watson M."/>
            <person name="Adriaenssens E.M."/>
            <person name="Foster-Nyarko E."/>
            <person name="Jarju S."/>
            <person name="Secka A."/>
            <person name="Antonio M."/>
            <person name="Oren A."/>
            <person name="Chaudhuri R.R."/>
            <person name="La Ragione R."/>
            <person name="Hildebrand F."/>
            <person name="Pallen M.J."/>
        </authorList>
    </citation>
    <scope>NUCLEOTIDE SEQUENCE</scope>
    <source>
        <strain evidence="1">CHK165-10780</strain>
    </source>
</reference>
<protein>
    <submittedName>
        <fullName evidence="1">Uncharacterized protein</fullName>
    </submittedName>
</protein>
<dbReference type="AlphaFoldDB" id="A0A9D0Z080"/>
<gene>
    <name evidence="1" type="ORF">IAC85_06185</name>
</gene>
<name>A0A9D0Z080_9FIRM</name>
<evidence type="ECO:0000313" key="2">
    <source>
        <dbReference type="Proteomes" id="UP000886725"/>
    </source>
</evidence>
<dbReference type="Proteomes" id="UP000886725">
    <property type="component" value="Unassembled WGS sequence"/>
</dbReference>
<feature type="non-terminal residue" evidence="1">
    <location>
        <position position="1"/>
    </location>
</feature>
<reference evidence="1" key="1">
    <citation type="submission" date="2020-10" db="EMBL/GenBank/DDBJ databases">
        <authorList>
            <person name="Gilroy R."/>
        </authorList>
    </citation>
    <scope>NUCLEOTIDE SEQUENCE</scope>
    <source>
        <strain evidence="1">CHK165-10780</strain>
    </source>
</reference>
<evidence type="ECO:0000313" key="1">
    <source>
        <dbReference type="EMBL" id="HIQ65309.1"/>
    </source>
</evidence>